<protein>
    <submittedName>
        <fullName evidence="1">Uncharacterized protein</fullName>
    </submittedName>
</protein>
<gene>
    <name evidence="1" type="ORF">E2C01_035296</name>
</gene>
<proteinExistence type="predicted"/>
<comment type="caution">
    <text evidence="1">The sequence shown here is derived from an EMBL/GenBank/DDBJ whole genome shotgun (WGS) entry which is preliminary data.</text>
</comment>
<dbReference type="EMBL" id="VSRR010005153">
    <property type="protein sequence ID" value="MPC41696.1"/>
    <property type="molecule type" value="Genomic_DNA"/>
</dbReference>
<keyword evidence="2" id="KW-1185">Reference proteome</keyword>
<evidence type="ECO:0000313" key="2">
    <source>
        <dbReference type="Proteomes" id="UP000324222"/>
    </source>
</evidence>
<accession>A0A5B7F8U6</accession>
<reference evidence="1 2" key="1">
    <citation type="submission" date="2019-05" db="EMBL/GenBank/DDBJ databases">
        <title>Another draft genome of Portunus trituberculatus and its Hox gene families provides insights of decapod evolution.</title>
        <authorList>
            <person name="Jeong J.-H."/>
            <person name="Song I."/>
            <person name="Kim S."/>
            <person name="Choi T."/>
            <person name="Kim D."/>
            <person name="Ryu S."/>
            <person name="Kim W."/>
        </authorList>
    </citation>
    <scope>NUCLEOTIDE SEQUENCE [LARGE SCALE GENOMIC DNA]</scope>
    <source>
        <tissue evidence="1">Muscle</tissue>
    </source>
</reference>
<evidence type="ECO:0000313" key="1">
    <source>
        <dbReference type="EMBL" id="MPC41696.1"/>
    </source>
</evidence>
<sequence length="155" mass="16702">MKKIGEETFTPVTQGQSGVVGISKLAGTEYLCLPVTRWLGNIFLARRLGQHHSRVSRRVKLASHGKPADLLATSLALRPLEHDQELTQLSANADDDTVRENLWSTRPKYRGSDACGGKARGGWGRSAAGAGSSEVLLIYPGRDEAIPSPLPTQLS</sequence>
<name>A0A5B7F8U6_PORTR</name>
<dbReference type="Proteomes" id="UP000324222">
    <property type="component" value="Unassembled WGS sequence"/>
</dbReference>
<dbReference type="AlphaFoldDB" id="A0A5B7F8U6"/>
<organism evidence="1 2">
    <name type="scientific">Portunus trituberculatus</name>
    <name type="common">Swimming crab</name>
    <name type="synonym">Neptunus trituberculatus</name>
    <dbReference type="NCBI Taxonomy" id="210409"/>
    <lineage>
        <taxon>Eukaryota</taxon>
        <taxon>Metazoa</taxon>
        <taxon>Ecdysozoa</taxon>
        <taxon>Arthropoda</taxon>
        <taxon>Crustacea</taxon>
        <taxon>Multicrustacea</taxon>
        <taxon>Malacostraca</taxon>
        <taxon>Eumalacostraca</taxon>
        <taxon>Eucarida</taxon>
        <taxon>Decapoda</taxon>
        <taxon>Pleocyemata</taxon>
        <taxon>Brachyura</taxon>
        <taxon>Eubrachyura</taxon>
        <taxon>Portunoidea</taxon>
        <taxon>Portunidae</taxon>
        <taxon>Portuninae</taxon>
        <taxon>Portunus</taxon>
    </lineage>
</organism>